<proteinExistence type="predicted"/>
<evidence type="ECO:0000313" key="2">
    <source>
        <dbReference type="EMBL" id="VFS43620.1"/>
    </source>
</evidence>
<dbReference type="SUPFAM" id="SSF54427">
    <property type="entry name" value="NTF2-like"/>
    <property type="match status" value="1"/>
</dbReference>
<sequence>MRNLENDRQQLSDLMNGWMHRDLGEWHALRELFHPDGTIEITWFEGLASDFVDGSMRMGASDLRTKHFIATPAVTFNAEGTKAILETNAMIVAENVKLNIGCECHNRFYDLAEKRDGVWKLFHRQSIYDMGTFTFPLGPVEIARTVVAKYPREYATLAYLLEQSGFPLGRVFATRGSDLEAKMKADGQRWLAA</sequence>
<evidence type="ECO:0000313" key="3">
    <source>
        <dbReference type="Proteomes" id="UP000351155"/>
    </source>
</evidence>
<organism evidence="2 3">
    <name type="scientific">Enterobacter cancerogenus</name>
    <dbReference type="NCBI Taxonomy" id="69218"/>
    <lineage>
        <taxon>Bacteria</taxon>
        <taxon>Pseudomonadati</taxon>
        <taxon>Pseudomonadota</taxon>
        <taxon>Gammaproteobacteria</taxon>
        <taxon>Enterobacterales</taxon>
        <taxon>Enterobacteriaceae</taxon>
        <taxon>Enterobacter</taxon>
        <taxon>Enterobacter cloacae complex</taxon>
    </lineage>
</organism>
<feature type="domain" description="SnoaL-like" evidence="1">
    <location>
        <begin position="7"/>
        <end position="124"/>
    </location>
</feature>
<protein>
    <recommendedName>
        <fullName evidence="1">SnoaL-like domain-containing protein</fullName>
    </recommendedName>
</protein>
<dbReference type="Gene3D" id="3.10.450.50">
    <property type="match status" value="1"/>
</dbReference>
<accession>A0A484Z548</accession>
<evidence type="ECO:0000259" key="1">
    <source>
        <dbReference type="Pfam" id="PF13577"/>
    </source>
</evidence>
<dbReference type="InterPro" id="IPR032710">
    <property type="entry name" value="NTF2-like_dom_sf"/>
</dbReference>
<dbReference type="Pfam" id="PF13577">
    <property type="entry name" value="SnoaL_4"/>
    <property type="match status" value="1"/>
</dbReference>
<reference evidence="2 3" key="1">
    <citation type="submission" date="2019-03" db="EMBL/GenBank/DDBJ databases">
        <authorList>
            <consortium name="Pathogen Informatics"/>
        </authorList>
    </citation>
    <scope>NUCLEOTIDE SEQUENCE [LARGE SCALE GENOMIC DNA]</scope>
    <source>
        <strain evidence="2 3">NCTC12126</strain>
    </source>
</reference>
<gene>
    <name evidence="2" type="ORF">NCTC12126_04877</name>
</gene>
<dbReference type="AlphaFoldDB" id="A0A484Z548"/>
<dbReference type="InterPro" id="IPR037401">
    <property type="entry name" value="SnoaL-like"/>
</dbReference>
<dbReference type="EMBL" id="CAADIW010000060">
    <property type="protein sequence ID" value="VFS43620.1"/>
    <property type="molecule type" value="Genomic_DNA"/>
</dbReference>
<dbReference type="Proteomes" id="UP000351155">
    <property type="component" value="Unassembled WGS sequence"/>
</dbReference>
<name>A0A484Z548_9ENTR</name>